<accession>A0ABW5GSB4</accession>
<keyword evidence="2" id="KW-0472">Membrane</keyword>
<organism evidence="4 5">
    <name type="scientific">Amycolatopsis samaneae</name>
    <dbReference type="NCBI Taxonomy" id="664691"/>
    <lineage>
        <taxon>Bacteria</taxon>
        <taxon>Bacillati</taxon>
        <taxon>Actinomycetota</taxon>
        <taxon>Actinomycetes</taxon>
        <taxon>Pseudonocardiales</taxon>
        <taxon>Pseudonocardiaceae</taxon>
        <taxon>Amycolatopsis</taxon>
    </lineage>
</organism>
<feature type="domain" description="Zinc-ribbon" evidence="3">
    <location>
        <begin position="140"/>
        <end position="161"/>
    </location>
</feature>
<feature type="region of interest" description="Disordered" evidence="1">
    <location>
        <begin position="28"/>
        <end position="134"/>
    </location>
</feature>
<evidence type="ECO:0000256" key="2">
    <source>
        <dbReference type="SAM" id="Phobius"/>
    </source>
</evidence>
<dbReference type="InterPro" id="IPR008979">
    <property type="entry name" value="Galactose-bd-like_sf"/>
</dbReference>
<feature type="compositionally biased region" description="Low complexity" evidence="1">
    <location>
        <begin position="96"/>
        <end position="108"/>
    </location>
</feature>
<dbReference type="InterPro" id="IPR057561">
    <property type="entry name" value="NADase_transloc"/>
</dbReference>
<feature type="compositionally biased region" description="Pro residues" evidence="1">
    <location>
        <begin position="71"/>
        <end position="95"/>
    </location>
</feature>
<dbReference type="SUPFAM" id="SSF49785">
    <property type="entry name" value="Galactose-binding domain-like"/>
    <property type="match status" value="1"/>
</dbReference>
<reference evidence="5" key="1">
    <citation type="journal article" date="2019" name="Int. J. Syst. Evol. Microbiol.">
        <title>The Global Catalogue of Microorganisms (GCM) 10K type strain sequencing project: providing services to taxonomists for standard genome sequencing and annotation.</title>
        <authorList>
            <consortium name="The Broad Institute Genomics Platform"/>
            <consortium name="The Broad Institute Genome Sequencing Center for Infectious Disease"/>
            <person name="Wu L."/>
            <person name="Ma J."/>
        </authorList>
    </citation>
    <scope>NUCLEOTIDE SEQUENCE [LARGE SCALE GENOMIC DNA]</scope>
    <source>
        <strain evidence="5">CGMCC 4.7643</strain>
    </source>
</reference>
<dbReference type="NCBIfam" id="NF047619">
    <property type="entry name" value="NADase_discoid"/>
    <property type="match status" value="1"/>
</dbReference>
<keyword evidence="2" id="KW-1133">Transmembrane helix</keyword>
<dbReference type="Proteomes" id="UP001597419">
    <property type="component" value="Unassembled WGS sequence"/>
</dbReference>
<dbReference type="Pfam" id="PF13240">
    <property type="entry name" value="Zn_Ribbon_1"/>
    <property type="match status" value="1"/>
</dbReference>
<keyword evidence="2" id="KW-0812">Transmembrane</keyword>
<protein>
    <submittedName>
        <fullName evidence="4">Zinc ribbon domain-containing protein</fullName>
    </submittedName>
</protein>
<evidence type="ECO:0000313" key="5">
    <source>
        <dbReference type="Proteomes" id="UP001597419"/>
    </source>
</evidence>
<evidence type="ECO:0000256" key="1">
    <source>
        <dbReference type="SAM" id="MobiDB-lite"/>
    </source>
</evidence>
<feature type="transmembrane region" description="Helical" evidence="2">
    <location>
        <begin position="186"/>
        <end position="206"/>
    </location>
</feature>
<sequence>MGATGPVRRCEVCGAPVTEGEAFCGNCGAYLDWGTPSAPAPAPPPAPPGASPQQPVPAPPPPAVPRTGFPTPQPPVPPAPTPSQAPPPSAPPPGVAPAEAAPVRPEQPGAVQPAKPVEKRPSVRAPDGAGVPVGPDDRPCPNCGTPNAPGRRFCRDCGAVLGETAAEVPKVPWWRRIRPPRFRGRLRFPVFLLVLVLLAVVAGLLIRYGPDIVTAVKDKTTTPVALTPQTITASSEAGGHPAKLAMDGFTNRFWAPANPAPAQGEYLDARFGRACRVLDVVVNNGASAEREVFNTQARPSALELTMTTEDGKRQTSVIRLADQPGPQHTALAVSDVTGLRLTVTGAYGTAPGRVVALGEVEFFGRC</sequence>
<dbReference type="InterPro" id="IPR026870">
    <property type="entry name" value="Zinc_ribbon_dom"/>
</dbReference>
<evidence type="ECO:0000313" key="4">
    <source>
        <dbReference type="EMBL" id="MFD2463745.1"/>
    </source>
</evidence>
<proteinExistence type="predicted"/>
<evidence type="ECO:0000259" key="3">
    <source>
        <dbReference type="Pfam" id="PF13240"/>
    </source>
</evidence>
<dbReference type="RefSeq" id="WP_345386529.1">
    <property type="nucleotide sequence ID" value="NZ_BAABHG010000001.1"/>
</dbReference>
<comment type="caution">
    <text evidence="4">The sequence shown here is derived from an EMBL/GenBank/DDBJ whole genome shotgun (WGS) entry which is preliminary data.</text>
</comment>
<name>A0ABW5GSB4_9PSEU</name>
<feature type="compositionally biased region" description="Pro residues" evidence="1">
    <location>
        <begin position="38"/>
        <end position="64"/>
    </location>
</feature>
<keyword evidence="5" id="KW-1185">Reference proteome</keyword>
<dbReference type="Gene3D" id="2.60.120.260">
    <property type="entry name" value="Galactose-binding domain-like"/>
    <property type="match status" value="1"/>
</dbReference>
<dbReference type="EMBL" id="JBHUKU010000022">
    <property type="protein sequence ID" value="MFD2463745.1"/>
    <property type="molecule type" value="Genomic_DNA"/>
</dbReference>
<gene>
    <name evidence="4" type="ORF">ACFSYJ_34375</name>
</gene>